<proteinExistence type="predicted"/>
<sequence length="150" mass="15490">MFAAALLLAAAGPDEPGLAVGREGGAARVLPEAVLAALPAQRVSAPAEHGGAERAYEGPSLWAVLEAAGVADRPHDQVRQAVLATGRDGYVVVLAMGEVSPEFAGRPAIIALRQDGMALAPTQWRLVLPGEKRGGRTVRELEGLSVATLR</sequence>
<name>A0ABS1U8Q2_9PROT</name>
<comment type="caution">
    <text evidence="1">The sequence shown here is derived from an EMBL/GenBank/DDBJ whole genome shotgun (WGS) entry which is preliminary data.</text>
</comment>
<dbReference type="Gene3D" id="3.90.420.10">
    <property type="entry name" value="Oxidoreductase, molybdopterin-binding domain"/>
    <property type="match status" value="1"/>
</dbReference>
<protein>
    <recommendedName>
        <fullName evidence="3">Molybdopterin-binding oxidoreductase</fullName>
    </recommendedName>
</protein>
<dbReference type="SUPFAM" id="SSF56524">
    <property type="entry name" value="Oxidoreductase molybdopterin-binding domain"/>
    <property type="match status" value="1"/>
</dbReference>
<organism evidence="1 2">
    <name type="scientific">Belnapia arida</name>
    <dbReference type="NCBI Taxonomy" id="2804533"/>
    <lineage>
        <taxon>Bacteria</taxon>
        <taxon>Pseudomonadati</taxon>
        <taxon>Pseudomonadota</taxon>
        <taxon>Alphaproteobacteria</taxon>
        <taxon>Acetobacterales</taxon>
        <taxon>Roseomonadaceae</taxon>
        <taxon>Belnapia</taxon>
    </lineage>
</organism>
<dbReference type="EMBL" id="JAETWB010000007">
    <property type="protein sequence ID" value="MBL6079676.1"/>
    <property type="molecule type" value="Genomic_DNA"/>
</dbReference>
<evidence type="ECO:0000313" key="1">
    <source>
        <dbReference type="EMBL" id="MBL6079676.1"/>
    </source>
</evidence>
<gene>
    <name evidence="1" type="ORF">JMJ56_16780</name>
</gene>
<reference evidence="1 2" key="1">
    <citation type="submission" date="2021-01" db="EMBL/GenBank/DDBJ databases">
        <title>Belnapia mucosa sp. nov. and Belnapia arida sp. nov., isolated from the Tabernas Desert (Almeria, Spain).</title>
        <authorList>
            <person name="Molina-Menor E."/>
            <person name="Vidal-Verdu A."/>
            <person name="Calonge A."/>
            <person name="Satari L."/>
            <person name="Pereto J."/>
            <person name="Porcar M."/>
        </authorList>
    </citation>
    <scope>NUCLEOTIDE SEQUENCE [LARGE SCALE GENOMIC DNA]</scope>
    <source>
        <strain evidence="1 2">T18</strain>
    </source>
</reference>
<evidence type="ECO:0008006" key="3">
    <source>
        <dbReference type="Google" id="ProtNLM"/>
    </source>
</evidence>
<accession>A0ABS1U8Q2</accession>
<keyword evidence="2" id="KW-1185">Reference proteome</keyword>
<dbReference type="Proteomes" id="UP000660885">
    <property type="component" value="Unassembled WGS sequence"/>
</dbReference>
<evidence type="ECO:0000313" key="2">
    <source>
        <dbReference type="Proteomes" id="UP000660885"/>
    </source>
</evidence>
<dbReference type="InterPro" id="IPR036374">
    <property type="entry name" value="OxRdtase_Mopterin-bd_sf"/>
</dbReference>